<comment type="caution">
    <text evidence="1">The sequence shown here is derived from an EMBL/GenBank/DDBJ whole genome shotgun (WGS) entry which is preliminary data.</text>
</comment>
<gene>
    <name evidence="1" type="ORF">S03H2_56513</name>
</gene>
<organism evidence="1">
    <name type="scientific">marine sediment metagenome</name>
    <dbReference type="NCBI Taxonomy" id="412755"/>
    <lineage>
        <taxon>unclassified sequences</taxon>
        <taxon>metagenomes</taxon>
        <taxon>ecological metagenomes</taxon>
    </lineage>
</organism>
<proteinExistence type="predicted"/>
<sequence>MKPTLVKTLDSFISQKLNSISFSDIRRFFDLLSS</sequence>
<name>X1J2J1_9ZZZZ</name>
<accession>X1J2J1</accession>
<dbReference type="EMBL" id="BARU01036155">
    <property type="protein sequence ID" value="GAH88202.1"/>
    <property type="molecule type" value="Genomic_DNA"/>
</dbReference>
<protein>
    <submittedName>
        <fullName evidence="1">Uncharacterized protein</fullName>
    </submittedName>
</protein>
<dbReference type="AlphaFoldDB" id="X1J2J1"/>
<feature type="non-terminal residue" evidence="1">
    <location>
        <position position="34"/>
    </location>
</feature>
<evidence type="ECO:0000313" key="1">
    <source>
        <dbReference type="EMBL" id="GAH88202.1"/>
    </source>
</evidence>
<reference evidence="1" key="1">
    <citation type="journal article" date="2014" name="Front. Microbiol.">
        <title>High frequency of phylogenetically diverse reductive dehalogenase-homologous genes in deep subseafloor sedimentary metagenomes.</title>
        <authorList>
            <person name="Kawai M."/>
            <person name="Futagami T."/>
            <person name="Toyoda A."/>
            <person name="Takaki Y."/>
            <person name="Nishi S."/>
            <person name="Hori S."/>
            <person name="Arai W."/>
            <person name="Tsubouchi T."/>
            <person name="Morono Y."/>
            <person name="Uchiyama I."/>
            <person name="Ito T."/>
            <person name="Fujiyama A."/>
            <person name="Inagaki F."/>
            <person name="Takami H."/>
        </authorList>
    </citation>
    <scope>NUCLEOTIDE SEQUENCE</scope>
    <source>
        <strain evidence="1">Expedition CK06-06</strain>
    </source>
</reference>